<proteinExistence type="predicted"/>
<evidence type="ECO:0000313" key="2">
    <source>
        <dbReference type="Proteomes" id="UP001150603"/>
    </source>
</evidence>
<name>A0ACC1J871_9FUNG</name>
<organism evidence="1 2">
    <name type="scientific">Linderina macrospora</name>
    <dbReference type="NCBI Taxonomy" id="4868"/>
    <lineage>
        <taxon>Eukaryota</taxon>
        <taxon>Fungi</taxon>
        <taxon>Fungi incertae sedis</taxon>
        <taxon>Zoopagomycota</taxon>
        <taxon>Kickxellomycotina</taxon>
        <taxon>Kickxellomycetes</taxon>
        <taxon>Kickxellales</taxon>
        <taxon>Kickxellaceae</taxon>
        <taxon>Linderina</taxon>
    </lineage>
</organism>
<sequence>MVLRLQTLIQEQARDREAANKETKAWKLYQGKLFKTLEGQQEQYRQQIEGQKQEIKAQQQQIQAQQLQLQALELQQESFDTLKSI</sequence>
<evidence type="ECO:0000313" key="1">
    <source>
        <dbReference type="EMBL" id="KAJ1941457.1"/>
    </source>
</evidence>
<keyword evidence="2" id="KW-1185">Reference proteome</keyword>
<reference evidence="1" key="1">
    <citation type="submission" date="2022-07" db="EMBL/GenBank/DDBJ databases">
        <title>Phylogenomic reconstructions and comparative analyses of Kickxellomycotina fungi.</title>
        <authorList>
            <person name="Reynolds N.K."/>
            <person name="Stajich J.E."/>
            <person name="Barry K."/>
            <person name="Grigoriev I.V."/>
            <person name="Crous P."/>
            <person name="Smith M.E."/>
        </authorList>
    </citation>
    <scope>NUCLEOTIDE SEQUENCE</scope>
    <source>
        <strain evidence="1">NRRL 5244</strain>
    </source>
</reference>
<accession>A0ACC1J871</accession>
<protein>
    <submittedName>
        <fullName evidence="1">Uncharacterized protein</fullName>
    </submittedName>
</protein>
<gene>
    <name evidence="1" type="ORF">FBU59_003494</name>
</gene>
<dbReference type="EMBL" id="JANBPW010002256">
    <property type="protein sequence ID" value="KAJ1941457.1"/>
    <property type="molecule type" value="Genomic_DNA"/>
</dbReference>
<dbReference type="Proteomes" id="UP001150603">
    <property type="component" value="Unassembled WGS sequence"/>
</dbReference>
<comment type="caution">
    <text evidence="1">The sequence shown here is derived from an EMBL/GenBank/DDBJ whole genome shotgun (WGS) entry which is preliminary data.</text>
</comment>